<dbReference type="Pfam" id="PF04995">
    <property type="entry name" value="CcmD"/>
    <property type="match status" value="1"/>
</dbReference>
<keyword evidence="8 12" id="KW-0812">Transmembrane</keyword>
<keyword evidence="6 12" id="KW-1003">Cell membrane</keyword>
<keyword evidence="7 12" id="KW-0997">Cell inner membrane</keyword>
<dbReference type="Proteomes" id="UP000247811">
    <property type="component" value="Unassembled WGS sequence"/>
</dbReference>
<evidence type="ECO:0000256" key="6">
    <source>
        <dbReference type="ARBA" id="ARBA00022475"/>
    </source>
</evidence>
<evidence type="ECO:0000256" key="3">
    <source>
        <dbReference type="ARBA" id="ARBA00008741"/>
    </source>
</evidence>
<comment type="function">
    <text evidence="1 12">Required for the export of heme to the periplasm for the biogenesis of c-type cytochromes.</text>
</comment>
<dbReference type="GO" id="GO:0017004">
    <property type="term" value="P:cytochrome complex assembly"/>
    <property type="evidence" value="ECO:0007669"/>
    <property type="project" value="UniProtKB-KW"/>
</dbReference>
<keyword evidence="9 12" id="KW-0201">Cytochrome c-type biogenesis</keyword>
<keyword evidence="11 12" id="KW-0472">Membrane</keyword>
<protein>
    <recommendedName>
        <fullName evidence="4 12">Heme exporter protein D</fullName>
    </recommendedName>
</protein>
<evidence type="ECO:0000313" key="13">
    <source>
        <dbReference type="EMBL" id="PXW93375.1"/>
    </source>
</evidence>
<evidence type="ECO:0000313" key="14">
    <source>
        <dbReference type="Proteomes" id="UP000247811"/>
    </source>
</evidence>
<dbReference type="InterPro" id="IPR007078">
    <property type="entry name" value="Haem_export_protD_CcmD"/>
</dbReference>
<keyword evidence="5 12" id="KW-0813">Transport</keyword>
<reference evidence="13 14" key="1">
    <citation type="submission" date="2018-05" db="EMBL/GenBank/DDBJ databases">
        <title>Genomic Encyclopedia of Type Strains, Phase IV (KMG-IV): sequencing the most valuable type-strain genomes for metagenomic binning, comparative biology and taxonomic classification.</title>
        <authorList>
            <person name="Goeker M."/>
        </authorList>
    </citation>
    <scope>NUCLEOTIDE SEQUENCE [LARGE SCALE GENOMIC DNA]</scope>
    <source>
        <strain evidence="13 14">DSM 566</strain>
    </source>
</reference>
<dbReference type="GO" id="GO:0015886">
    <property type="term" value="P:heme transport"/>
    <property type="evidence" value="ECO:0007669"/>
    <property type="project" value="InterPro"/>
</dbReference>
<evidence type="ECO:0000256" key="9">
    <source>
        <dbReference type="ARBA" id="ARBA00022748"/>
    </source>
</evidence>
<evidence type="ECO:0000256" key="1">
    <source>
        <dbReference type="ARBA" id="ARBA00002442"/>
    </source>
</evidence>
<dbReference type="RefSeq" id="WP_211317589.1">
    <property type="nucleotide sequence ID" value="NZ_QJJS01000020.1"/>
</dbReference>
<evidence type="ECO:0000256" key="4">
    <source>
        <dbReference type="ARBA" id="ARBA00016461"/>
    </source>
</evidence>
<comment type="similarity">
    <text evidence="3 12">Belongs to the CcmD/CycX/HelD family.</text>
</comment>
<comment type="caution">
    <text evidence="13">The sequence shown here is derived from an EMBL/GenBank/DDBJ whole genome shotgun (WGS) entry which is preliminary data.</text>
</comment>
<evidence type="ECO:0000256" key="7">
    <source>
        <dbReference type="ARBA" id="ARBA00022519"/>
    </source>
</evidence>
<organism evidence="13 14">
    <name type="scientific">Sphaerotilus hippei</name>
    <dbReference type="NCBI Taxonomy" id="744406"/>
    <lineage>
        <taxon>Bacteria</taxon>
        <taxon>Pseudomonadati</taxon>
        <taxon>Pseudomonadota</taxon>
        <taxon>Betaproteobacteria</taxon>
        <taxon>Burkholderiales</taxon>
        <taxon>Sphaerotilaceae</taxon>
        <taxon>Sphaerotilus</taxon>
    </lineage>
</organism>
<sequence>MPDLMTPWWPDLATFLRMGRHGPYVWSALAVCALALAAEGWSLRQRARRLHQLEREQR</sequence>
<evidence type="ECO:0000256" key="10">
    <source>
        <dbReference type="ARBA" id="ARBA00022989"/>
    </source>
</evidence>
<name>A0A318H6U8_9BURK</name>
<accession>A0A318H6U8</accession>
<keyword evidence="10 12" id="KW-1133">Transmembrane helix</keyword>
<evidence type="ECO:0000256" key="5">
    <source>
        <dbReference type="ARBA" id="ARBA00022448"/>
    </source>
</evidence>
<dbReference type="EMBL" id="QJJS01000020">
    <property type="protein sequence ID" value="PXW93375.1"/>
    <property type="molecule type" value="Genomic_DNA"/>
</dbReference>
<proteinExistence type="inferred from homology"/>
<evidence type="ECO:0000256" key="8">
    <source>
        <dbReference type="ARBA" id="ARBA00022692"/>
    </source>
</evidence>
<evidence type="ECO:0000256" key="2">
    <source>
        <dbReference type="ARBA" id="ARBA00004377"/>
    </source>
</evidence>
<dbReference type="NCBIfam" id="TIGR03141">
    <property type="entry name" value="cytochro_ccmD"/>
    <property type="match status" value="1"/>
</dbReference>
<keyword evidence="14" id="KW-1185">Reference proteome</keyword>
<evidence type="ECO:0000256" key="12">
    <source>
        <dbReference type="RuleBase" id="RU363101"/>
    </source>
</evidence>
<dbReference type="AlphaFoldDB" id="A0A318H6U8"/>
<dbReference type="GO" id="GO:0005886">
    <property type="term" value="C:plasma membrane"/>
    <property type="evidence" value="ECO:0007669"/>
    <property type="project" value="UniProtKB-SubCell"/>
</dbReference>
<evidence type="ECO:0000256" key="11">
    <source>
        <dbReference type="ARBA" id="ARBA00023136"/>
    </source>
</evidence>
<comment type="subcellular location">
    <subcellularLocation>
        <location evidence="2 12">Cell inner membrane</location>
        <topology evidence="2 12">Single-pass membrane protein</topology>
    </subcellularLocation>
</comment>
<feature type="transmembrane region" description="Helical" evidence="12">
    <location>
        <begin position="24"/>
        <end position="43"/>
    </location>
</feature>
<gene>
    <name evidence="13" type="ORF">C7444_12027</name>
</gene>